<evidence type="ECO:0000313" key="2">
    <source>
        <dbReference type="Proteomes" id="UP000224834"/>
    </source>
</evidence>
<proteinExistence type="predicted"/>
<accession>A0A0U4ILQ3</accession>
<reference evidence="1 2" key="1">
    <citation type="submission" date="2015-11" db="EMBL/GenBank/DDBJ databases">
        <authorList>
            <person name="Zajko M."/>
            <person name="Schoff C."/>
            <person name="Graves L."/>
            <person name="Dunbar D."/>
            <person name="Bradley K.W."/>
            <person name="Asai D.J."/>
            <person name="Jacobs-Sera D."/>
            <person name="Guerrero C.A."/>
            <person name="Bowman C.A."/>
            <person name="Russell D.A."/>
            <person name="Pope W.H."/>
            <person name="Hatfull G.F."/>
        </authorList>
    </citation>
    <scope>NUCLEOTIDE SEQUENCE [LARGE SCALE GENOMIC DNA]</scope>
</reference>
<sequence>MTATTADIRYDHHGSGSPSYSFKTELELEVGDHVLVKDRGGVHLGKVIRVPSTRPHKATAWAFQKVDLAAAERAERKGQVLDELKTKIEEQQTMQLAYLLAEKDPTILALIKELEA</sequence>
<gene>
    <name evidence="1" type="primary">37</name>
    <name evidence="1" type="ORF">IMMACULATA_37</name>
</gene>
<dbReference type="EMBL" id="KU160649">
    <property type="protein sequence ID" value="ALY09247.1"/>
    <property type="molecule type" value="Genomic_DNA"/>
</dbReference>
<protein>
    <submittedName>
        <fullName evidence="1">Uncharacterized protein</fullName>
    </submittedName>
</protein>
<name>A0A0U4ILQ3_9CAUD</name>
<dbReference type="Proteomes" id="UP000224834">
    <property type="component" value="Segment"/>
</dbReference>
<organism evidence="1 2">
    <name type="scientific">Arthrobacter phage Immaculata</name>
    <dbReference type="NCBI Taxonomy" id="1772301"/>
    <lineage>
        <taxon>Viruses</taxon>
        <taxon>Duplodnaviria</taxon>
        <taxon>Heunggongvirae</taxon>
        <taxon>Uroviricota</taxon>
        <taxon>Caudoviricetes</taxon>
        <taxon>Korravirus</taxon>
        <taxon>Korravirus glenn</taxon>
    </lineage>
</organism>
<evidence type="ECO:0000313" key="1">
    <source>
        <dbReference type="EMBL" id="ALY09247.1"/>
    </source>
</evidence>